<dbReference type="PROSITE" id="PS00195">
    <property type="entry name" value="GLUTAREDOXIN_1"/>
    <property type="match status" value="1"/>
</dbReference>
<keyword evidence="5" id="KW-1185">Reference proteome</keyword>
<dbReference type="Gene3D" id="3.40.30.10">
    <property type="entry name" value="Glutaredoxin"/>
    <property type="match status" value="1"/>
</dbReference>
<name>Q1AVK7_RUBXD</name>
<dbReference type="SUPFAM" id="SSF52833">
    <property type="entry name" value="Thioredoxin-like"/>
    <property type="match status" value="1"/>
</dbReference>
<dbReference type="GO" id="GO:0045454">
    <property type="term" value="P:cell redox homeostasis"/>
    <property type="evidence" value="ECO:0007669"/>
    <property type="project" value="TreeGrafter"/>
</dbReference>
<dbReference type="NCBIfam" id="TIGR02196">
    <property type="entry name" value="GlrX_YruB"/>
    <property type="match status" value="1"/>
</dbReference>
<dbReference type="KEGG" id="rxy:Rxyl_1609"/>
<evidence type="ECO:0000256" key="2">
    <source>
        <dbReference type="ARBA" id="ARBA00023284"/>
    </source>
</evidence>
<protein>
    <submittedName>
        <fullName evidence="4">Glutaredoxin-like protein, YruB</fullName>
    </submittedName>
</protein>
<sequence>MSKVVVFTTSSCPWCERAKRYLRERGVAFKEVNVERDPGAARDLVRRTGSTGVPVIKIGGKWIVGFDRQRIDQELARRAS</sequence>
<feature type="domain" description="Glutaredoxin" evidence="3">
    <location>
        <begin position="4"/>
        <end position="63"/>
    </location>
</feature>
<keyword evidence="1" id="KW-1015">Disulfide bond</keyword>
<dbReference type="RefSeq" id="WP_011564588.1">
    <property type="nucleotide sequence ID" value="NC_008148.1"/>
</dbReference>
<keyword evidence="2" id="KW-0676">Redox-active center</keyword>
<dbReference type="PhylomeDB" id="Q1AVK7"/>
<evidence type="ECO:0000313" key="4">
    <source>
        <dbReference type="EMBL" id="ABG04571.1"/>
    </source>
</evidence>
<evidence type="ECO:0000259" key="3">
    <source>
        <dbReference type="Pfam" id="PF00462"/>
    </source>
</evidence>
<dbReference type="HOGENOM" id="CLU_026126_9_3_11"/>
<dbReference type="OrthoDB" id="7629852at2"/>
<dbReference type="eggNOG" id="COG0695">
    <property type="taxonomic scope" value="Bacteria"/>
</dbReference>
<proteinExistence type="predicted"/>
<organism evidence="4 5">
    <name type="scientific">Rubrobacter xylanophilus (strain DSM 9941 / JCM 11954 / NBRC 16129 / PRD-1)</name>
    <dbReference type="NCBI Taxonomy" id="266117"/>
    <lineage>
        <taxon>Bacteria</taxon>
        <taxon>Bacillati</taxon>
        <taxon>Actinomycetota</taxon>
        <taxon>Rubrobacteria</taxon>
        <taxon>Rubrobacterales</taxon>
        <taxon>Rubrobacteraceae</taxon>
        <taxon>Rubrobacter</taxon>
    </lineage>
</organism>
<dbReference type="AlphaFoldDB" id="Q1AVK7"/>
<dbReference type="PANTHER" id="PTHR34386:SF1">
    <property type="entry name" value="GLUTAREDOXIN-LIKE PROTEIN NRDH"/>
    <property type="match status" value="1"/>
</dbReference>
<evidence type="ECO:0000256" key="1">
    <source>
        <dbReference type="ARBA" id="ARBA00023157"/>
    </source>
</evidence>
<dbReference type="STRING" id="266117.Rxyl_1609"/>
<reference evidence="4 5" key="1">
    <citation type="submission" date="2006-06" db="EMBL/GenBank/DDBJ databases">
        <title>Complete sequence of Rubrobacter xylanophilus DSM 9941.</title>
        <authorList>
            <consortium name="US DOE Joint Genome Institute"/>
            <person name="Copeland A."/>
            <person name="Lucas S."/>
            <person name="Lapidus A."/>
            <person name="Barry K."/>
            <person name="Detter J.C."/>
            <person name="Glavina del Rio T."/>
            <person name="Hammon N."/>
            <person name="Israni S."/>
            <person name="Dalin E."/>
            <person name="Tice H."/>
            <person name="Pitluck S."/>
            <person name="Munk A.C."/>
            <person name="Brettin T."/>
            <person name="Bruce D."/>
            <person name="Han C."/>
            <person name="Tapia R."/>
            <person name="Gilna P."/>
            <person name="Schmutz J."/>
            <person name="Larimer F."/>
            <person name="Land M."/>
            <person name="Hauser L."/>
            <person name="Kyrpides N."/>
            <person name="Lykidis A."/>
            <person name="da Costa M.S."/>
            <person name="Rainey F.A."/>
            <person name="Empadinhas N."/>
            <person name="Jolivet E."/>
            <person name="Battista J.R."/>
            <person name="Richardson P."/>
        </authorList>
    </citation>
    <scope>NUCLEOTIDE SEQUENCE [LARGE SCALE GENOMIC DNA]</scope>
    <source>
        <strain evidence="5">DSM 9941 / NBRC 16129 / PRD-1</strain>
    </source>
</reference>
<dbReference type="InterPro" id="IPR014025">
    <property type="entry name" value="Glutaredoxin_subgr"/>
</dbReference>
<accession>Q1AVK7</accession>
<dbReference type="Pfam" id="PF00462">
    <property type="entry name" value="Glutaredoxin"/>
    <property type="match status" value="1"/>
</dbReference>
<dbReference type="PRINTS" id="PR00160">
    <property type="entry name" value="GLUTAREDOXIN"/>
</dbReference>
<dbReference type="InterPro" id="IPR002109">
    <property type="entry name" value="Glutaredoxin"/>
</dbReference>
<gene>
    <name evidence="4" type="ordered locus">Rxyl_1609</name>
</gene>
<dbReference type="PROSITE" id="PS51354">
    <property type="entry name" value="GLUTAREDOXIN_2"/>
    <property type="match status" value="1"/>
</dbReference>
<dbReference type="GO" id="GO:0009055">
    <property type="term" value="F:electron transfer activity"/>
    <property type="evidence" value="ECO:0007669"/>
    <property type="project" value="TreeGrafter"/>
</dbReference>
<dbReference type="InterPro" id="IPR011767">
    <property type="entry name" value="GLR_AS"/>
</dbReference>
<dbReference type="CDD" id="cd02976">
    <property type="entry name" value="NrdH"/>
    <property type="match status" value="1"/>
</dbReference>
<evidence type="ECO:0000313" key="5">
    <source>
        <dbReference type="Proteomes" id="UP000006637"/>
    </source>
</evidence>
<dbReference type="InterPro" id="IPR051548">
    <property type="entry name" value="Grx-like_ET"/>
</dbReference>
<dbReference type="InterPro" id="IPR036249">
    <property type="entry name" value="Thioredoxin-like_sf"/>
</dbReference>
<dbReference type="InterPro" id="IPR011911">
    <property type="entry name" value="GlrX_YruB"/>
</dbReference>
<dbReference type="Proteomes" id="UP000006637">
    <property type="component" value="Chromosome"/>
</dbReference>
<dbReference type="EMBL" id="CP000386">
    <property type="protein sequence ID" value="ABG04571.1"/>
    <property type="molecule type" value="Genomic_DNA"/>
</dbReference>
<dbReference type="PANTHER" id="PTHR34386">
    <property type="entry name" value="GLUTAREDOXIN"/>
    <property type="match status" value="1"/>
</dbReference>